<feature type="transmembrane region" description="Helical" evidence="7">
    <location>
        <begin position="34"/>
        <end position="51"/>
    </location>
</feature>
<dbReference type="GeneID" id="77466984"/>
<keyword evidence="5 7" id="KW-0472">Membrane</keyword>
<organism evidence="8 9">
    <name type="scientific">Fusobacterium varium ATCC 27725</name>
    <dbReference type="NCBI Taxonomy" id="469618"/>
    <lineage>
        <taxon>Bacteria</taxon>
        <taxon>Fusobacteriati</taxon>
        <taxon>Fusobacteriota</taxon>
        <taxon>Fusobacteriia</taxon>
        <taxon>Fusobacteriales</taxon>
        <taxon>Fusobacteriaceae</taxon>
        <taxon>Fusobacterium</taxon>
    </lineage>
</organism>
<dbReference type="SUPFAM" id="SSF140478">
    <property type="entry name" value="LemA-like"/>
    <property type="match status" value="1"/>
</dbReference>
<accession>A0ABM6U1X0</accession>
<dbReference type="Proteomes" id="UP000241238">
    <property type="component" value="Chromosome"/>
</dbReference>
<evidence type="ECO:0000256" key="2">
    <source>
        <dbReference type="ARBA" id="ARBA00008854"/>
    </source>
</evidence>
<dbReference type="InterPro" id="IPR023353">
    <property type="entry name" value="LemA-like_dom_sf"/>
</dbReference>
<dbReference type="Gene3D" id="1.20.1440.20">
    <property type="entry name" value="LemA-like domain"/>
    <property type="match status" value="1"/>
</dbReference>
<gene>
    <name evidence="8" type="ORF">C4N18_03200</name>
</gene>
<reference evidence="9" key="1">
    <citation type="journal article" date="2018" name="MSphere">
        <title>Fusobacterium Genomics Using MinION and Illumina Sequencing Enables Genome Completion and Correction.</title>
        <authorList>
            <person name="Todd S.M."/>
            <person name="Settlage R.E."/>
            <person name="Lahmers K.K."/>
            <person name="Slade D.J."/>
        </authorList>
    </citation>
    <scope>NUCLEOTIDE SEQUENCE [LARGE SCALE GENOMIC DNA]</scope>
    <source>
        <strain evidence="9">ATCC 27725</strain>
    </source>
</reference>
<keyword evidence="4 7" id="KW-1133">Transmembrane helix</keyword>
<keyword evidence="9" id="KW-1185">Reference proteome</keyword>
<evidence type="ECO:0000313" key="8">
    <source>
        <dbReference type="EMBL" id="AVQ30284.1"/>
    </source>
</evidence>
<comment type="similarity">
    <text evidence="2">Belongs to the LemA family.</text>
</comment>
<evidence type="ECO:0000256" key="3">
    <source>
        <dbReference type="ARBA" id="ARBA00022692"/>
    </source>
</evidence>
<dbReference type="PANTHER" id="PTHR34478:SF2">
    <property type="entry name" value="MEMBRANE PROTEIN"/>
    <property type="match status" value="1"/>
</dbReference>
<sequence length="240" mass="27657">MSNMLNELDEEIREEGRDTNVIAKQIKVEKDPSLQILICVLYLLGLGLIIGGAISKIYYIIPIGVIILGIVYSNLKKQESYFNQLEQRIQQSASQIDNYLEQRVIVLQNTAKLVEKAVDLDKSIFSEVAKLRTGGNIKESERNEIQGKLEKAYSGLSIAVENYPDLKSHMELRDAMQQNLYLQREITAAREVYNDSIGIWNREIFEWPFKKYIAAKKEYTTRIPFIASKEIKQKAKEVFF</sequence>
<evidence type="ECO:0000256" key="7">
    <source>
        <dbReference type="SAM" id="Phobius"/>
    </source>
</evidence>
<dbReference type="EMBL" id="CP028103">
    <property type="protein sequence ID" value="AVQ30284.1"/>
    <property type="molecule type" value="Genomic_DNA"/>
</dbReference>
<dbReference type="PANTHER" id="PTHR34478">
    <property type="entry name" value="PROTEIN LEMA"/>
    <property type="match status" value="1"/>
</dbReference>
<evidence type="ECO:0000256" key="5">
    <source>
        <dbReference type="ARBA" id="ARBA00023136"/>
    </source>
</evidence>
<evidence type="ECO:0000256" key="4">
    <source>
        <dbReference type="ARBA" id="ARBA00022989"/>
    </source>
</evidence>
<protein>
    <submittedName>
        <fullName evidence="8">LemA family protein</fullName>
    </submittedName>
</protein>
<dbReference type="RefSeq" id="WP_005949025.1">
    <property type="nucleotide sequence ID" value="NZ_CP028103.1"/>
</dbReference>
<dbReference type="Pfam" id="PF04011">
    <property type="entry name" value="LemA"/>
    <property type="match status" value="1"/>
</dbReference>
<comment type="subcellular location">
    <subcellularLocation>
        <location evidence="1">Membrane</location>
        <topology evidence="1">Single-pass membrane protein</topology>
    </subcellularLocation>
</comment>
<feature type="coiled-coil region" evidence="6">
    <location>
        <begin position="75"/>
        <end position="102"/>
    </location>
</feature>
<proteinExistence type="inferred from homology"/>
<evidence type="ECO:0000256" key="6">
    <source>
        <dbReference type="SAM" id="Coils"/>
    </source>
</evidence>
<feature type="transmembrane region" description="Helical" evidence="7">
    <location>
        <begin position="57"/>
        <end position="75"/>
    </location>
</feature>
<keyword evidence="6" id="KW-0175">Coiled coil</keyword>
<dbReference type="InterPro" id="IPR007156">
    <property type="entry name" value="MamQ_LemA"/>
</dbReference>
<evidence type="ECO:0000313" key="9">
    <source>
        <dbReference type="Proteomes" id="UP000241238"/>
    </source>
</evidence>
<keyword evidence="3 7" id="KW-0812">Transmembrane</keyword>
<name>A0ABM6U1X0_FUSVA</name>
<evidence type="ECO:0000256" key="1">
    <source>
        <dbReference type="ARBA" id="ARBA00004167"/>
    </source>
</evidence>